<dbReference type="InterPro" id="IPR038441">
    <property type="entry name" value="THAP_Znf_sf"/>
</dbReference>
<evidence type="ECO:0000256" key="11">
    <source>
        <dbReference type="ARBA" id="ARBA00023306"/>
    </source>
</evidence>
<dbReference type="InterPro" id="IPR026516">
    <property type="entry name" value="THAP1/10"/>
</dbReference>
<dbReference type="SMART" id="SM00692">
    <property type="entry name" value="DM3"/>
    <property type="match status" value="1"/>
</dbReference>
<gene>
    <name evidence="14" type="ORF">CINCED_3A012609</name>
</gene>
<evidence type="ECO:0000256" key="4">
    <source>
        <dbReference type="ARBA" id="ARBA00022771"/>
    </source>
</evidence>
<comment type="similarity">
    <text evidence="2">Belongs to the THAP1 family.</text>
</comment>
<keyword evidence="10" id="KW-0539">Nucleus</keyword>
<evidence type="ECO:0000256" key="1">
    <source>
        <dbReference type="ARBA" id="ARBA00004642"/>
    </source>
</evidence>
<evidence type="ECO:0000256" key="9">
    <source>
        <dbReference type="ARBA" id="ARBA00023163"/>
    </source>
</evidence>
<keyword evidence="8 12" id="KW-0238">DNA-binding</keyword>
<sequence length="302" mass="35111">MVDSCSSFGCTNVRQSGSNIQFHQFPLNRPDVLKKWIHAMGSKTFIPNEYSYLCSEHFNPDDYQIQPGSNEKLLLINAVPSIFKSFPEHFQNQEIGENSKNDIYVHNTNNSILPKQVETKTYDYQNLTASSIVTCGNCKKQMNFKEYDTKHRSVHYNLCWLDGIQDKIDFFSTPQLKTLSRKMYNNKNRSGRQLKCEWCNKIKRTVSGLFNHLKTCKYNVTEYSNYNKSVKSNIANLRKQLMHNKIKILQRNLKQRDAKIRLLKGLIINEKKEILSSEEVTMTLTNNLEFSLKSLAGNNVEK</sequence>
<keyword evidence="5" id="KW-0862">Zinc</keyword>
<evidence type="ECO:0000256" key="5">
    <source>
        <dbReference type="ARBA" id="ARBA00022833"/>
    </source>
</evidence>
<evidence type="ECO:0000256" key="8">
    <source>
        <dbReference type="ARBA" id="ARBA00023125"/>
    </source>
</evidence>
<keyword evidence="3" id="KW-0479">Metal-binding</keyword>
<evidence type="ECO:0000256" key="7">
    <source>
        <dbReference type="ARBA" id="ARBA00023054"/>
    </source>
</evidence>
<dbReference type="Pfam" id="PF05485">
    <property type="entry name" value="THAP"/>
    <property type="match status" value="1"/>
</dbReference>
<dbReference type="PROSITE" id="PS50950">
    <property type="entry name" value="ZF_THAP"/>
    <property type="match status" value="1"/>
</dbReference>
<evidence type="ECO:0000256" key="2">
    <source>
        <dbReference type="ARBA" id="ARBA00006177"/>
    </source>
</evidence>
<accession>A0A5E4MNH6</accession>
<name>A0A5E4MNH6_9HEMI</name>
<dbReference type="PANTHER" id="PTHR46600:SF1">
    <property type="entry name" value="THAP DOMAIN-CONTAINING PROTEIN 1"/>
    <property type="match status" value="1"/>
</dbReference>
<organism evidence="14 15">
    <name type="scientific">Cinara cedri</name>
    <dbReference type="NCBI Taxonomy" id="506608"/>
    <lineage>
        <taxon>Eukaryota</taxon>
        <taxon>Metazoa</taxon>
        <taxon>Ecdysozoa</taxon>
        <taxon>Arthropoda</taxon>
        <taxon>Hexapoda</taxon>
        <taxon>Insecta</taxon>
        <taxon>Pterygota</taxon>
        <taxon>Neoptera</taxon>
        <taxon>Paraneoptera</taxon>
        <taxon>Hemiptera</taxon>
        <taxon>Sternorrhyncha</taxon>
        <taxon>Aphidomorpha</taxon>
        <taxon>Aphidoidea</taxon>
        <taxon>Aphididae</taxon>
        <taxon>Lachninae</taxon>
        <taxon>Cinara</taxon>
    </lineage>
</organism>
<feature type="domain" description="THAP-type" evidence="13">
    <location>
        <begin position="1"/>
        <end position="83"/>
    </location>
</feature>
<dbReference type="Proteomes" id="UP000325440">
    <property type="component" value="Unassembled WGS sequence"/>
</dbReference>
<evidence type="ECO:0000313" key="14">
    <source>
        <dbReference type="EMBL" id="VVC30901.1"/>
    </source>
</evidence>
<dbReference type="PANTHER" id="PTHR46600">
    <property type="entry name" value="THAP DOMAIN-CONTAINING"/>
    <property type="match status" value="1"/>
</dbReference>
<dbReference type="AlphaFoldDB" id="A0A5E4MNH6"/>
<evidence type="ECO:0000256" key="12">
    <source>
        <dbReference type="PROSITE-ProRule" id="PRU00309"/>
    </source>
</evidence>
<dbReference type="EMBL" id="CABPRJ010000549">
    <property type="protein sequence ID" value="VVC30901.1"/>
    <property type="molecule type" value="Genomic_DNA"/>
</dbReference>
<comment type="subcellular location">
    <subcellularLocation>
        <location evidence="1">Nucleus</location>
        <location evidence="1">Nucleoplasm</location>
    </subcellularLocation>
</comment>
<dbReference type="GO" id="GO:0043565">
    <property type="term" value="F:sequence-specific DNA binding"/>
    <property type="evidence" value="ECO:0007669"/>
    <property type="project" value="InterPro"/>
</dbReference>
<evidence type="ECO:0000259" key="13">
    <source>
        <dbReference type="PROSITE" id="PS50950"/>
    </source>
</evidence>
<evidence type="ECO:0000313" key="15">
    <source>
        <dbReference type="Proteomes" id="UP000325440"/>
    </source>
</evidence>
<dbReference type="SMART" id="SM00980">
    <property type="entry name" value="THAP"/>
    <property type="match status" value="1"/>
</dbReference>
<evidence type="ECO:0000256" key="10">
    <source>
        <dbReference type="ARBA" id="ARBA00023242"/>
    </source>
</evidence>
<keyword evidence="4 12" id="KW-0863">Zinc-finger</keyword>
<evidence type="ECO:0000256" key="6">
    <source>
        <dbReference type="ARBA" id="ARBA00023015"/>
    </source>
</evidence>
<dbReference type="SUPFAM" id="SSF57716">
    <property type="entry name" value="Glucocorticoid receptor-like (DNA-binding domain)"/>
    <property type="match status" value="1"/>
</dbReference>
<keyword evidence="7" id="KW-0175">Coiled coil</keyword>
<proteinExistence type="inferred from homology"/>
<dbReference type="Gene3D" id="6.20.210.20">
    <property type="entry name" value="THAP domain"/>
    <property type="match status" value="1"/>
</dbReference>
<dbReference type="GO" id="GO:0008270">
    <property type="term" value="F:zinc ion binding"/>
    <property type="evidence" value="ECO:0007669"/>
    <property type="project" value="UniProtKB-KW"/>
</dbReference>
<keyword evidence="15" id="KW-1185">Reference proteome</keyword>
<keyword evidence="9" id="KW-0804">Transcription</keyword>
<dbReference type="InterPro" id="IPR006612">
    <property type="entry name" value="THAP_Znf"/>
</dbReference>
<keyword evidence="6" id="KW-0805">Transcription regulation</keyword>
<evidence type="ECO:0000256" key="3">
    <source>
        <dbReference type="ARBA" id="ARBA00022723"/>
    </source>
</evidence>
<protein>
    <submittedName>
        <fullName evidence="14">Zinc finger, C2CH-type</fullName>
    </submittedName>
</protein>
<reference evidence="14 15" key="1">
    <citation type="submission" date="2019-08" db="EMBL/GenBank/DDBJ databases">
        <authorList>
            <person name="Alioto T."/>
            <person name="Alioto T."/>
            <person name="Gomez Garrido J."/>
        </authorList>
    </citation>
    <scope>NUCLEOTIDE SEQUENCE [LARGE SCALE GENOMIC DNA]</scope>
</reference>
<dbReference type="OrthoDB" id="7312725at2759"/>
<keyword evidence="11" id="KW-0131">Cell cycle</keyword>
<dbReference type="GO" id="GO:0005654">
    <property type="term" value="C:nucleoplasm"/>
    <property type="evidence" value="ECO:0007669"/>
    <property type="project" value="UniProtKB-SubCell"/>
</dbReference>